<evidence type="ECO:0000256" key="1">
    <source>
        <dbReference type="ARBA" id="ARBA00023015"/>
    </source>
</evidence>
<keyword evidence="3" id="KW-0804">Transcription</keyword>
<dbReference type="EMBL" id="CP139781">
    <property type="protein sequence ID" value="WRQ88592.1"/>
    <property type="molecule type" value="Genomic_DNA"/>
</dbReference>
<dbReference type="InterPro" id="IPR036388">
    <property type="entry name" value="WH-like_DNA-bd_sf"/>
</dbReference>
<accession>A0ABZ1CB18</accession>
<evidence type="ECO:0000256" key="2">
    <source>
        <dbReference type="ARBA" id="ARBA00023125"/>
    </source>
</evidence>
<keyword evidence="6" id="KW-1185">Reference proteome</keyword>
<dbReference type="RefSeq" id="WP_221033298.1">
    <property type="nucleotide sequence ID" value="NZ_CP139781.1"/>
</dbReference>
<evidence type="ECO:0000313" key="6">
    <source>
        <dbReference type="Proteomes" id="UP000738431"/>
    </source>
</evidence>
<proteinExistence type="predicted"/>
<dbReference type="Gene3D" id="1.10.10.10">
    <property type="entry name" value="Winged helix-like DNA-binding domain superfamily/Winged helix DNA-binding domain"/>
    <property type="match status" value="1"/>
</dbReference>
<dbReference type="PANTHER" id="PTHR38465:SF1">
    <property type="entry name" value="HTH-TYPE TRANSCRIPTIONAL REGULATOR MJ1563-RELATED"/>
    <property type="match status" value="1"/>
</dbReference>
<protein>
    <submittedName>
        <fullName evidence="5">Transcriptional regulator</fullName>
    </submittedName>
</protein>
<evidence type="ECO:0000313" key="5">
    <source>
        <dbReference type="EMBL" id="WRQ88592.1"/>
    </source>
</evidence>
<organism evidence="5 6">
    <name type="scientific">Actomonas aquatica</name>
    <dbReference type="NCBI Taxonomy" id="2866162"/>
    <lineage>
        <taxon>Bacteria</taxon>
        <taxon>Pseudomonadati</taxon>
        <taxon>Verrucomicrobiota</taxon>
        <taxon>Opitutia</taxon>
        <taxon>Opitutales</taxon>
        <taxon>Opitutaceae</taxon>
        <taxon>Actomonas</taxon>
    </lineage>
</organism>
<evidence type="ECO:0000256" key="3">
    <source>
        <dbReference type="ARBA" id="ARBA00023163"/>
    </source>
</evidence>
<dbReference type="Proteomes" id="UP000738431">
    <property type="component" value="Chromosome"/>
</dbReference>
<sequence length="196" mass="21140">MPIEQGRNPAKPSRETGVDSYSVDANSGARGGGAAAAGQGAVAFEDEVIAIFVDMMQTLGLPKSHGEIYGLLYATPEPLSFAEINERLALSKGSVSGGLKALRGIGAVKVVAGGEDRRERFAPELEMRKLVLAYLRERIQPQLEANAARMARLDELLKRAATTPASQKVLQSRLGKLAKWREKASGIIPWVARFLR</sequence>
<keyword evidence="2" id="KW-0238">DNA-binding</keyword>
<gene>
    <name evidence="5" type="ORF">K1X11_004195</name>
</gene>
<keyword evidence="1" id="KW-0805">Transcription regulation</keyword>
<dbReference type="InterPro" id="IPR036390">
    <property type="entry name" value="WH_DNA-bd_sf"/>
</dbReference>
<dbReference type="PANTHER" id="PTHR38465">
    <property type="entry name" value="HTH-TYPE TRANSCRIPTIONAL REGULATOR MJ1563-RELATED"/>
    <property type="match status" value="1"/>
</dbReference>
<reference evidence="5 6" key="1">
    <citation type="submission" date="2023-12" db="EMBL/GenBank/DDBJ databases">
        <title>Description of an unclassified Opitutus bacterium of Verrucomicrobiota.</title>
        <authorList>
            <person name="Zhang D.-F."/>
        </authorList>
    </citation>
    <scope>NUCLEOTIDE SEQUENCE [LARGE SCALE GENOMIC DNA]</scope>
    <source>
        <strain evidence="5 6">WL0086</strain>
    </source>
</reference>
<name>A0ABZ1CB18_9BACT</name>
<evidence type="ECO:0000256" key="4">
    <source>
        <dbReference type="SAM" id="MobiDB-lite"/>
    </source>
</evidence>
<feature type="region of interest" description="Disordered" evidence="4">
    <location>
        <begin position="1"/>
        <end position="25"/>
    </location>
</feature>
<dbReference type="SUPFAM" id="SSF46785">
    <property type="entry name" value="Winged helix' DNA-binding domain"/>
    <property type="match status" value="1"/>
</dbReference>
<dbReference type="InterPro" id="IPR052362">
    <property type="entry name" value="HTH-GbsR_regulator"/>
</dbReference>